<organism evidence="1 2">
    <name type="scientific">Mycolicibacterium gadium</name>
    <name type="common">Mycobacterium gadium</name>
    <dbReference type="NCBI Taxonomy" id="1794"/>
    <lineage>
        <taxon>Bacteria</taxon>
        <taxon>Bacillati</taxon>
        <taxon>Actinomycetota</taxon>
        <taxon>Actinomycetes</taxon>
        <taxon>Mycobacteriales</taxon>
        <taxon>Mycobacteriaceae</taxon>
        <taxon>Mycolicibacterium</taxon>
    </lineage>
</organism>
<keyword evidence="2" id="KW-1185">Reference proteome</keyword>
<dbReference type="EMBL" id="JAKZMO010000001">
    <property type="protein sequence ID" value="MDG5481312.1"/>
    <property type="molecule type" value="Genomic_DNA"/>
</dbReference>
<sequence>MDFSYLSENWFKWTSLAGMSRVAISEECADCQIFFKSDDQSFHLRRNGHWWTVDAVDDRGKRYSATAGFSSFALAEVYLIWRWASVTRSAVGAKQLGREFHALGMSPSVEVLPTEREYFVELRASTGSAILPVSSATVFSHVMPKPLSEIEQLVHEGLH</sequence>
<comment type="caution">
    <text evidence="1">The sequence shown here is derived from an EMBL/GenBank/DDBJ whole genome shotgun (WGS) entry which is preliminary data.</text>
</comment>
<name>A0ABT6GIV0_MYCGU</name>
<gene>
    <name evidence="1" type="ORF">MNO81_00690</name>
</gene>
<proteinExistence type="predicted"/>
<protein>
    <submittedName>
        <fullName evidence="1">Uncharacterized protein</fullName>
    </submittedName>
</protein>
<accession>A0ABT6GIV0</accession>
<dbReference type="Proteomes" id="UP001154266">
    <property type="component" value="Unassembled WGS sequence"/>
</dbReference>
<reference evidence="1" key="1">
    <citation type="journal article" date="2023" name="Environ. Microbiol.">
        <title>The 2-methylpropene degradation pathway in Mycobacteriaceae family strains.</title>
        <authorList>
            <person name="Helbich S."/>
            <person name="Barrantes I."/>
            <person name="Dos Anjos Borges L.G."/>
            <person name="Pieper D.H."/>
            <person name="Vainshtein Y."/>
            <person name="Sohn K."/>
            <person name="Engesser K.H."/>
        </authorList>
    </citation>
    <scope>NUCLEOTIDE SEQUENCE</scope>
    <source>
        <strain evidence="1">IBE100</strain>
    </source>
</reference>
<evidence type="ECO:0000313" key="2">
    <source>
        <dbReference type="Proteomes" id="UP001154266"/>
    </source>
</evidence>
<dbReference type="RefSeq" id="WP_278219398.1">
    <property type="nucleotide sequence ID" value="NZ_JAKZMO010000001.1"/>
</dbReference>
<evidence type="ECO:0000313" key="1">
    <source>
        <dbReference type="EMBL" id="MDG5481312.1"/>
    </source>
</evidence>